<evidence type="ECO:0000313" key="1">
    <source>
        <dbReference type="EMBL" id="VAX29526.1"/>
    </source>
</evidence>
<protein>
    <submittedName>
        <fullName evidence="1">Uncharacterized protein</fullName>
    </submittedName>
</protein>
<gene>
    <name evidence="1" type="ORF">MNBD_IGNAVI01-1472</name>
</gene>
<dbReference type="AlphaFoldDB" id="A0A3B1CGA7"/>
<proteinExistence type="predicted"/>
<accession>A0A3B1CGA7</accession>
<dbReference type="EMBL" id="UOGD01000454">
    <property type="protein sequence ID" value="VAX29526.1"/>
    <property type="molecule type" value="Genomic_DNA"/>
</dbReference>
<reference evidence="1" key="1">
    <citation type="submission" date="2018-06" db="EMBL/GenBank/DDBJ databases">
        <authorList>
            <person name="Zhirakovskaya E."/>
        </authorList>
    </citation>
    <scope>NUCLEOTIDE SEQUENCE</scope>
</reference>
<organism evidence="1">
    <name type="scientific">hydrothermal vent metagenome</name>
    <dbReference type="NCBI Taxonomy" id="652676"/>
    <lineage>
        <taxon>unclassified sequences</taxon>
        <taxon>metagenomes</taxon>
        <taxon>ecological metagenomes</taxon>
    </lineage>
</organism>
<name>A0A3B1CGA7_9ZZZZ</name>
<sequence length="94" mass="11055">MGYEHKIQKSVVKDGEEEVLPNVHRIASLLKRWLIGTHQSYLNKNKLGYYLDEYVFRYNRRTSTSSGLLFLRLIEQAVITMPISYKEIINQNHG</sequence>